<dbReference type="Proteomes" id="UP000190774">
    <property type="component" value="Unassembled WGS sequence"/>
</dbReference>
<reference evidence="3" key="1">
    <citation type="submission" date="2017-02" db="EMBL/GenBank/DDBJ databases">
        <authorList>
            <person name="Varghese N."/>
            <person name="Submissions S."/>
        </authorList>
    </citation>
    <scope>NUCLEOTIDE SEQUENCE [LARGE SCALE GENOMIC DNA]</scope>
    <source>
        <strain evidence="3">ATCC 700200</strain>
    </source>
</reference>
<dbReference type="EMBL" id="FUYE01000015">
    <property type="protein sequence ID" value="SKB03699.1"/>
    <property type="molecule type" value="Genomic_DNA"/>
</dbReference>
<evidence type="ECO:0000256" key="1">
    <source>
        <dbReference type="SAM" id="MobiDB-lite"/>
    </source>
</evidence>
<evidence type="ECO:0000313" key="3">
    <source>
        <dbReference type="Proteomes" id="UP000190774"/>
    </source>
</evidence>
<dbReference type="AlphaFoldDB" id="A0A1T4YPJ9"/>
<keyword evidence="3" id="KW-1185">Reference proteome</keyword>
<feature type="region of interest" description="Disordered" evidence="1">
    <location>
        <begin position="29"/>
        <end position="53"/>
    </location>
</feature>
<evidence type="ECO:0000313" key="2">
    <source>
        <dbReference type="EMBL" id="SKB03699.1"/>
    </source>
</evidence>
<gene>
    <name evidence="2" type="ORF">SAMN02745166_03879</name>
</gene>
<accession>A0A1T4YPJ9</accession>
<protein>
    <submittedName>
        <fullName evidence="2">Uncharacterized protein</fullName>
    </submittedName>
</protein>
<feature type="compositionally biased region" description="Basic residues" evidence="1">
    <location>
        <begin position="39"/>
        <end position="53"/>
    </location>
</feature>
<proteinExistence type="predicted"/>
<dbReference type="OrthoDB" id="200426at2"/>
<name>A0A1T4YPJ9_9BACT</name>
<sequence>MGQQLNKTIKRRRRKLYIARKKALAKAGLSRKSAVRLPKAAKKSAKKAPVKKAPAKAKAEEAVVAAVETPAAE</sequence>
<dbReference type="RefSeq" id="WP_078815036.1">
    <property type="nucleotide sequence ID" value="NZ_FUYE01000015.1"/>
</dbReference>
<organism evidence="2 3">
    <name type="scientific">Prosthecobacter debontii</name>
    <dbReference type="NCBI Taxonomy" id="48467"/>
    <lineage>
        <taxon>Bacteria</taxon>
        <taxon>Pseudomonadati</taxon>
        <taxon>Verrucomicrobiota</taxon>
        <taxon>Verrucomicrobiia</taxon>
        <taxon>Verrucomicrobiales</taxon>
        <taxon>Verrucomicrobiaceae</taxon>
        <taxon>Prosthecobacter</taxon>
    </lineage>
</organism>
<dbReference type="STRING" id="48467.SAMN02745166_03879"/>